<name>A0A0C9RZS3_9HYME</name>
<evidence type="ECO:0000256" key="2">
    <source>
        <dbReference type="ARBA" id="ARBA00010977"/>
    </source>
</evidence>
<dbReference type="GO" id="GO:0003688">
    <property type="term" value="F:DNA replication origin binding"/>
    <property type="evidence" value="ECO:0007669"/>
    <property type="project" value="TreeGrafter"/>
</dbReference>
<dbReference type="PANTHER" id="PTHR12748:SF0">
    <property type="entry name" value="ORIGIN RECOGNITION COMPLEX SUBUNIT 3"/>
    <property type="match status" value="1"/>
</dbReference>
<dbReference type="CDD" id="cd20704">
    <property type="entry name" value="Orc3"/>
    <property type="match status" value="1"/>
</dbReference>
<feature type="domain" description="Origin recognition complex subunit 3 winged helix C-terminal" evidence="11">
    <location>
        <begin position="549"/>
        <end position="657"/>
    </location>
</feature>
<comment type="function">
    <text evidence="9">Component of the origin recognition complex (ORC) that binds origins of replication. DNA-binding is ATP-dependent. The specific DNA sequences that define origins of replication have not been identified yet. ORC is required to assemble the pre-replication complex necessary to initiate DNA replication. Binds histone H3 and H4 trimethylation marks H3K9me3, H3K27me3 and H4K20me3.</text>
</comment>
<sequence length="657" mass="75744">MDNVSVSKGVFAYKGNYRIGQKKRKINDDVPIDEPWYEAYTDAWSIIKNAAEEINVNMFRQILSDFQSYVSDLNHTREDNFLGEIATAILLTGVNLPDHDVLFSKLASKISTITEHIAIIPSRDSGNMKSLTEETVFQLINKSSEKERPEIRRNQCTFRALEWWYKQKHNEDPPLVVIIPDFESFNPIVLRDFILVLSSYSRTIKFILVFGVATTLHAVHRSLSYDVTSKLRVKVFHTQTQITSLSDVLEGTVLSGKTSFMLTGRAFQLLTDIFLFYDFSVHGFLQGYKLCMIQHFYGNNLTALCCNSQDIDKRMASLNEEDIKELRKLPSIVKYIDKLKKDRNSDMNEEEFKNIIGKLLREFHNAMSGFFTILKCLHSLTHSLPGAPLGKQLREIYANAVTCDIVETQEYKESLQLLGFLSKTELLEKLREILEIVGNGEVFELNEIRKKLERHLEIIEQASLEVQESTQTVSMSDKLNRQQFKEKLLKMSQQQSRSPYKQAQIDLMEYLDHDVFAPYLVNPNRLATSEIFCFSDANAAKHHLRGSLRAAVHTGLNDPQVYLNCGCCKLENEETIQQTLPDTSIIYKLHLESRKLINMYDWLQAFLTIVSPKDDAEEQREIDPKMQARFTRAVAELQFLGFIKSSRRKTDHVKRLT</sequence>
<dbReference type="GO" id="GO:0006270">
    <property type="term" value="P:DNA replication initiation"/>
    <property type="evidence" value="ECO:0007669"/>
    <property type="project" value="TreeGrafter"/>
</dbReference>
<evidence type="ECO:0000256" key="7">
    <source>
        <dbReference type="ARBA" id="ARBA00023242"/>
    </source>
</evidence>
<comment type="subcellular location">
    <subcellularLocation>
        <location evidence="1">Nucleus</location>
    </subcellularLocation>
</comment>
<dbReference type="GO" id="GO:0005656">
    <property type="term" value="C:nuclear pre-replicative complex"/>
    <property type="evidence" value="ECO:0007669"/>
    <property type="project" value="TreeGrafter"/>
</dbReference>
<evidence type="ECO:0000259" key="10">
    <source>
        <dbReference type="Pfam" id="PF07034"/>
    </source>
</evidence>
<evidence type="ECO:0000256" key="3">
    <source>
        <dbReference type="ARBA" id="ARBA00019085"/>
    </source>
</evidence>
<keyword evidence="6" id="KW-0238">DNA-binding</keyword>
<feature type="domain" description="Origin recognition complex subunit 3 N-terminal" evidence="10">
    <location>
        <begin position="2"/>
        <end position="304"/>
    </location>
</feature>
<reference evidence="13" key="1">
    <citation type="submission" date="2015-01" db="EMBL/GenBank/DDBJ databases">
        <title>Transcriptome Assembly of Fopius arisanus.</title>
        <authorList>
            <person name="Geib S."/>
        </authorList>
    </citation>
    <scope>NUCLEOTIDE SEQUENCE</scope>
</reference>
<dbReference type="Pfam" id="PF19675">
    <property type="entry name" value="ORC3_ins"/>
    <property type="match status" value="1"/>
</dbReference>
<feature type="domain" description="Origin recognition complex subunit 3 insertion" evidence="12">
    <location>
        <begin position="316"/>
        <end position="537"/>
    </location>
</feature>
<protein>
    <recommendedName>
        <fullName evidence="3">Origin recognition complex subunit 3</fullName>
    </recommendedName>
</protein>
<dbReference type="InterPro" id="IPR045663">
    <property type="entry name" value="ORC3_ins"/>
</dbReference>
<evidence type="ECO:0000313" key="13">
    <source>
        <dbReference type="EMBL" id="JAG83403.1"/>
    </source>
</evidence>
<evidence type="ECO:0000259" key="11">
    <source>
        <dbReference type="Pfam" id="PF18137"/>
    </source>
</evidence>
<evidence type="ECO:0000256" key="9">
    <source>
        <dbReference type="ARBA" id="ARBA00045241"/>
    </source>
</evidence>
<evidence type="ECO:0000256" key="5">
    <source>
        <dbReference type="ARBA" id="ARBA00022705"/>
    </source>
</evidence>
<gene>
    <name evidence="13" type="primary">Orc3</name>
    <name evidence="13" type="ORF">g.15576</name>
</gene>
<dbReference type="GO" id="GO:0031261">
    <property type="term" value="C:DNA replication preinitiation complex"/>
    <property type="evidence" value="ECO:0007669"/>
    <property type="project" value="TreeGrafter"/>
</dbReference>
<comment type="similarity">
    <text evidence="2">Belongs to the ORC3 family.</text>
</comment>
<keyword evidence="7" id="KW-0539">Nucleus</keyword>
<evidence type="ECO:0000256" key="1">
    <source>
        <dbReference type="ARBA" id="ARBA00004123"/>
    </source>
</evidence>
<accession>A0A0C9RZS3</accession>
<dbReference type="InterPro" id="IPR020795">
    <property type="entry name" value="ORC3"/>
</dbReference>
<proteinExistence type="inferred from homology"/>
<dbReference type="Pfam" id="PF18137">
    <property type="entry name" value="WHD_ORC"/>
    <property type="match status" value="1"/>
</dbReference>
<comment type="subunit">
    <text evidence="8">Component of ORC, a complex composed of at least 6 subunits: ORC1, ORC2, ORC3, ORC4, ORC5 and ORC6. ORC is regulated in a cell-cycle dependent manner. It is sequentially assembled at the exit from anaphase of mitosis and disassembled as cells enter S phase.</text>
</comment>
<dbReference type="EMBL" id="GBYB01013636">
    <property type="protein sequence ID" value="JAG83403.1"/>
    <property type="molecule type" value="Transcribed_RNA"/>
</dbReference>
<evidence type="ECO:0000259" key="12">
    <source>
        <dbReference type="Pfam" id="PF19675"/>
    </source>
</evidence>
<organism evidence="13">
    <name type="scientific">Fopius arisanus</name>
    <dbReference type="NCBI Taxonomy" id="64838"/>
    <lineage>
        <taxon>Eukaryota</taxon>
        <taxon>Metazoa</taxon>
        <taxon>Ecdysozoa</taxon>
        <taxon>Arthropoda</taxon>
        <taxon>Hexapoda</taxon>
        <taxon>Insecta</taxon>
        <taxon>Pterygota</taxon>
        <taxon>Neoptera</taxon>
        <taxon>Endopterygota</taxon>
        <taxon>Hymenoptera</taxon>
        <taxon>Apocrita</taxon>
        <taxon>Ichneumonoidea</taxon>
        <taxon>Braconidae</taxon>
        <taxon>Opiinae</taxon>
        <taxon>Fopius</taxon>
    </lineage>
</organism>
<evidence type="ECO:0000256" key="4">
    <source>
        <dbReference type="ARBA" id="ARBA00022553"/>
    </source>
</evidence>
<keyword evidence="4" id="KW-0597">Phosphoprotein</keyword>
<dbReference type="Pfam" id="PF07034">
    <property type="entry name" value="ORC3_N"/>
    <property type="match status" value="1"/>
</dbReference>
<evidence type="ECO:0000256" key="6">
    <source>
        <dbReference type="ARBA" id="ARBA00023125"/>
    </source>
</evidence>
<dbReference type="AlphaFoldDB" id="A0A0C9RZS3"/>
<evidence type="ECO:0000256" key="8">
    <source>
        <dbReference type="ARBA" id="ARBA00026084"/>
    </source>
</evidence>
<dbReference type="InterPro" id="IPR045667">
    <property type="entry name" value="ORC3_N"/>
</dbReference>
<dbReference type="InterPro" id="IPR040855">
    <property type="entry name" value="ORC_WH_C"/>
</dbReference>
<dbReference type="GO" id="GO:0005664">
    <property type="term" value="C:nuclear origin of replication recognition complex"/>
    <property type="evidence" value="ECO:0007669"/>
    <property type="project" value="InterPro"/>
</dbReference>
<keyword evidence="5" id="KW-0235">DNA replication</keyword>
<dbReference type="PANTHER" id="PTHR12748">
    <property type="entry name" value="ORIGIN RECOGNITION COMPLEX SUBUNIT 3"/>
    <property type="match status" value="1"/>
</dbReference>